<dbReference type="InterPro" id="IPR008405">
    <property type="entry name" value="ApoL"/>
</dbReference>
<accession>A0A3P8WRL7</accession>
<protein>
    <submittedName>
        <fullName evidence="3">Uncharacterized LOC103398924</fullName>
    </submittedName>
</protein>
<reference evidence="3" key="2">
    <citation type="submission" date="2025-09" db="UniProtKB">
        <authorList>
            <consortium name="Ensembl"/>
        </authorList>
    </citation>
    <scope>IDENTIFICATION</scope>
</reference>
<dbReference type="Proteomes" id="UP000265120">
    <property type="component" value="Unassembled WGS sequence"/>
</dbReference>
<dbReference type="PANTHER" id="PTHR14096">
    <property type="entry name" value="APOLIPOPROTEIN L"/>
    <property type="match status" value="1"/>
</dbReference>
<feature type="compositionally biased region" description="Basic and acidic residues" evidence="2">
    <location>
        <begin position="735"/>
        <end position="749"/>
    </location>
</feature>
<dbReference type="GO" id="GO:0005576">
    <property type="term" value="C:extracellular region"/>
    <property type="evidence" value="ECO:0007669"/>
    <property type="project" value="InterPro"/>
</dbReference>
<dbReference type="GO" id="GO:0042157">
    <property type="term" value="P:lipoprotein metabolic process"/>
    <property type="evidence" value="ECO:0007669"/>
    <property type="project" value="InterPro"/>
</dbReference>
<dbReference type="STRING" id="244447.ENSCSEP00000028146"/>
<sequence>MRCDEAAENQGCGESLSVTGERRPSVAALQNMLKKVSQSPFHNQYKALVSSTSDCSSSSVNESKNTQEDESFLNVSAASENHQMHVGQNLLKMDNNHELSSPAQNGVNVDLVKTNPFYAYYLESGSKGHLMEDEGMTTGQKEKIGTSTPSPQFQRSHLDYPSELKKIGPVNNCSEPQKEMTSKLMQELYRSSTFAQKKAANGHFHDETQSGLFPAGLHKPQDVSESWKSTNSEHLNIDGVLQVTKAVEFQPTARAKEVDLLNRSSVILPNTLNPSTKEVDLFQTLEPTPGNRIYTSSTNETDLFQTMMSKGPFYDNENKQNLSSGMSFKESRDIFSSSSTNSYDPFPSPIVKNLFHDPSTVEDPFGTTPSKQFDPFQDVSNRTHDIFQPVARTKNNSPLFGATQSNSPLENPFGSTILKGNNASRKTSDETPDIFQPLPSTTHGMDLFQMPSSDASFKTQSWENPLGATTSKQFEPFKDDSSETADIFKPVQTALKPLRPSVLLERPTDKMSDKFPSPDLRAVSLACPPAVQPGSFNIYDNVVMTFPQETKHTILQPTPFSQALNVPSSPDHSPELNHAHTFRRPPKPLPRTRPPRADKPPRPDRPQPERPPKPETTPMAVKPEAVAPKRSPKPAFKPLPKPVIPRKPKTTDLDPHNYVMFEDILLIGQEKCVEDWPEDSPELSVDYKPSGKLRLRRESVKNKVDSDGGSGDDPDVYGTRKKEKKFRMSMLSIRSSRENVPDDMRERKTMTLPSSHKSPKEYFSEGQMAHADNEEGLEYRKKPLKLRVNQLLRRSSTAMSVSHGKTTSDHLPRASKGNDELKGAHGYSPKKASKQKTLDENFVSYDHYVPGEKLKEYTLDNSHTKTRSSCSAEALDNNGRSTQENEFKPRTPTLSCTPPGPQEVVSRSHFTPQQTTEASFVEEDLTGNDVTSPADLYGTEQYDDEIRKPKRSSKLKRLFKPKNNLNPPEAASSDFMSEAAQAEWLAAQKDGTAMVELEDDKEDDGDTDSLMAWWDTVEKWDEVPSDEEDNKDEDEYKSFSILSDKVERGLRLFNQVFTERAEFLWLAIIRLHAIADDISEYHEKAKKVVISGGSTSAVGGAAAIVGLALAPITFGTSLLITAVGVGVATAGGITSASAAISDNRHSLHDRKKIEAVLLEYEGHLLDIGKILHFIDKGLYKLRGHPYLRCGTQHYSSDWETRRTVQIIGQVDKPVMQAVEVADDAVTLVQGLFNGMDNYFLKESRELKKSCKKEIVGEIKTAANKLNDSLVELNAIREQLQEATGHV</sequence>
<dbReference type="InParanoid" id="A0A3P8WRL7"/>
<feature type="region of interest" description="Disordered" evidence="2">
    <location>
        <begin position="859"/>
        <end position="972"/>
    </location>
</feature>
<feature type="compositionally biased region" description="Basic and acidic residues" evidence="2">
    <location>
        <begin position="771"/>
        <end position="781"/>
    </location>
</feature>
<evidence type="ECO:0000313" key="4">
    <source>
        <dbReference type="Proteomes" id="UP000265120"/>
    </source>
</evidence>
<dbReference type="KEGG" id="csem:103398924"/>
<evidence type="ECO:0000256" key="1">
    <source>
        <dbReference type="ARBA" id="ARBA00010090"/>
    </source>
</evidence>
<comment type="similarity">
    <text evidence="1">Belongs to the apolipoprotein L family.</text>
</comment>
<feature type="region of interest" description="Disordered" evidence="2">
    <location>
        <begin position="560"/>
        <end position="652"/>
    </location>
</feature>
<dbReference type="Pfam" id="PF05461">
    <property type="entry name" value="ApoL"/>
    <property type="match status" value="1"/>
</dbReference>
<name>A0A3P8WRL7_CYNSE</name>
<dbReference type="GO" id="GO:0006869">
    <property type="term" value="P:lipid transport"/>
    <property type="evidence" value="ECO:0007669"/>
    <property type="project" value="InterPro"/>
</dbReference>
<feature type="compositionally biased region" description="Polar residues" evidence="2">
    <location>
        <begin position="792"/>
        <end position="805"/>
    </location>
</feature>
<organism evidence="3 4">
    <name type="scientific">Cynoglossus semilaevis</name>
    <name type="common">Tongue sole</name>
    <dbReference type="NCBI Taxonomy" id="244447"/>
    <lineage>
        <taxon>Eukaryota</taxon>
        <taxon>Metazoa</taxon>
        <taxon>Chordata</taxon>
        <taxon>Craniata</taxon>
        <taxon>Vertebrata</taxon>
        <taxon>Euteleostomi</taxon>
        <taxon>Actinopterygii</taxon>
        <taxon>Neopterygii</taxon>
        <taxon>Teleostei</taxon>
        <taxon>Neoteleostei</taxon>
        <taxon>Acanthomorphata</taxon>
        <taxon>Carangaria</taxon>
        <taxon>Pleuronectiformes</taxon>
        <taxon>Pleuronectoidei</taxon>
        <taxon>Cynoglossidae</taxon>
        <taxon>Cynoglossinae</taxon>
        <taxon>Cynoglossus</taxon>
    </lineage>
</organism>
<reference evidence="3" key="1">
    <citation type="submission" date="2025-08" db="UniProtKB">
        <authorList>
            <consortium name="Ensembl"/>
        </authorList>
    </citation>
    <scope>IDENTIFICATION</scope>
</reference>
<feature type="compositionally biased region" description="Basic and acidic residues" evidence="2">
    <location>
        <begin position="696"/>
        <end position="706"/>
    </location>
</feature>
<dbReference type="GeneID" id="103398924"/>
<feature type="region of interest" description="Disordered" evidence="2">
    <location>
        <begin position="675"/>
        <end position="838"/>
    </location>
</feature>
<proteinExistence type="inferred from homology"/>
<feature type="compositionally biased region" description="Basic residues" evidence="2">
    <location>
        <begin position="948"/>
        <end position="960"/>
    </location>
</feature>
<dbReference type="GO" id="GO:0008289">
    <property type="term" value="F:lipid binding"/>
    <property type="evidence" value="ECO:0007669"/>
    <property type="project" value="InterPro"/>
</dbReference>
<dbReference type="PANTHER" id="PTHR14096:SF64">
    <property type="match status" value="1"/>
</dbReference>
<dbReference type="Ensembl" id="ENSCSET00000028521.1">
    <property type="protein sequence ID" value="ENSCSEP00000028146.1"/>
    <property type="gene ID" value="ENSCSEG00000017982.1"/>
</dbReference>
<feature type="compositionally biased region" description="Polar residues" evidence="2">
    <location>
        <begin position="908"/>
        <end position="918"/>
    </location>
</feature>
<evidence type="ECO:0000313" key="3">
    <source>
        <dbReference type="Ensembl" id="ENSCSEP00000028146.1"/>
    </source>
</evidence>
<dbReference type="OrthoDB" id="6363454at2759"/>
<feature type="compositionally biased region" description="Basic and acidic residues" evidence="2">
    <location>
        <begin position="806"/>
        <end position="823"/>
    </location>
</feature>
<feature type="compositionally biased region" description="Low complexity" evidence="2">
    <location>
        <begin position="52"/>
        <end position="63"/>
    </location>
</feature>
<feature type="region of interest" description="Disordered" evidence="2">
    <location>
        <begin position="52"/>
        <end position="71"/>
    </location>
</feature>
<feature type="compositionally biased region" description="Pro residues" evidence="2">
    <location>
        <begin position="635"/>
        <end position="645"/>
    </location>
</feature>
<dbReference type="GO" id="GO:0016020">
    <property type="term" value="C:membrane"/>
    <property type="evidence" value="ECO:0007669"/>
    <property type="project" value="TreeGrafter"/>
</dbReference>
<keyword evidence="4" id="KW-1185">Reference proteome</keyword>
<dbReference type="RefSeq" id="XP_008335898.1">
    <property type="nucleotide sequence ID" value="XM_008337676.3"/>
</dbReference>
<evidence type="ECO:0000256" key="2">
    <source>
        <dbReference type="SAM" id="MobiDB-lite"/>
    </source>
</evidence>
<feature type="region of interest" description="Disordered" evidence="2">
    <location>
        <begin position="1"/>
        <end position="23"/>
    </location>
</feature>
<dbReference type="GeneTree" id="ENSGT01030000234599"/>
<feature type="compositionally biased region" description="Basic and acidic residues" evidence="2">
    <location>
        <begin position="595"/>
        <end position="613"/>
    </location>
</feature>
<feature type="compositionally biased region" description="Polar residues" evidence="2">
    <location>
        <begin position="560"/>
        <end position="571"/>
    </location>
</feature>